<dbReference type="EMBL" id="JACHMH010000001">
    <property type="protein sequence ID" value="MBB4676328.1"/>
    <property type="molecule type" value="Genomic_DNA"/>
</dbReference>
<feature type="region of interest" description="Disordered" evidence="3">
    <location>
        <begin position="1"/>
        <end position="26"/>
    </location>
</feature>
<keyword evidence="1 2" id="KW-0238">DNA-binding</keyword>
<evidence type="ECO:0000313" key="6">
    <source>
        <dbReference type="Proteomes" id="UP000533598"/>
    </source>
</evidence>
<accession>A0A7W7FTE3</accession>
<evidence type="ECO:0000256" key="3">
    <source>
        <dbReference type="SAM" id="MobiDB-lite"/>
    </source>
</evidence>
<evidence type="ECO:0000256" key="1">
    <source>
        <dbReference type="ARBA" id="ARBA00023125"/>
    </source>
</evidence>
<dbReference type="InterPro" id="IPR009057">
    <property type="entry name" value="Homeodomain-like_sf"/>
</dbReference>
<feature type="DNA-binding region" description="H-T-H motif" evidence="2">
    <location>
        <begin position="48"/>
        <end position="67"/>
    </location>
</feature>
<organism evidence="5 6">
    <name type="scientific">Crossiella cryophila</name>
    <dbReference type="NCBI Taxonomy" id="43355"/>
    <lineage>
        <taxon>Bacteria</taxon>
        <taxon>Bacillati</taxon>
        <taxon>Actinomycetota</taxon>
        <taxon>Actinomycetes</taxon>
        <taxon>Pseudonocardiales</taxon>
        <taxon>Pseudonocardiaceae</taxon>
        <taxon>Crossiella</taxon>
    </lineage>
</organism>
<dbReference type="InterPro" id="IPR041467">
    <property type="entry name" value="Sco4008_C"/>
</dbReference>
<sequence length="208" mass="23117">MADPQDSAPRSRRSPAAGERQRDAERTKARIVEAAIAEFAAKGYRAARVSEIADRAGVNKQLISYYFGGKEGLYLEVNRSWDLMSRPMTAPGLPMTEVIAGFARHSAENRDLGRIMVWENLSADFPDDPGQREFFQARVAELRQRQEAGELPADLDPDCLLLALMAATSALLTLPRIAKMITGEEADAPELTERYTEQLVKLMQHIQG</sequence>
<dbReference type="Gene3D" id="1.10.357.10">
    <property type="entry name" value="Tetracycline Repressor, domain 2"/>
    <property type="match status" value="1"/>
</dbReference>
<dbReference type="PRINTS" id="PR00455">
    <property type="entry name" value="HTHTETR"/>
</dbReference>
<keyword evidence="6" id="KW-1185">Reference proteome</keyword>
<dbReference type="Pfam" id="PF00440">
    <property type="entry name" value="TetR_N"/>
    <property type="match status" value="1"/>
</dbReference>
<dbReference type="PANTHER" id="PTHR30328:SF54">
    <property type="entry name" value="HTH-TYPE TRANSCRIPTIONAL REPRESSOR SCO4008"/>
    <property type="match status" value="1"/>
</dbReference>
<dbReference type="AlphaFoldDB" id="A0A7W7FTE3"/>
<comment type="caution">
    <text evidence="5">The sequence shown here is derived from an EMBL/GenBank/DDBJ whole genome shotgun (WGS) entry which is preliminary data.</text>
</comment>
<dbReference type="RefSeq" id="WP_312987077.1">
    <property type="nucleotide sequence ID" value="NZ_BAAAUI010000029.1"/>
</dbReference>
<dbReference type="InterPro" id="IPR001647">
    <property type="entry name" value="HTH_TetR"/>
</dbReference>
<dbReference type="GO" id="GO:0006355">
    <property type="term" value="P:regulation of DNA-templated transcription"/>
    <property type="evidence" value="ECO:0007669"/>
    <property type="project" value="UniProtKB-ARBA"/>
</dbReference>
<dbReference type="Proteomes" id="UP000533598">
    <property type="component" value="Unassembled WGS sequence"/>
</dbReference>
<reference evidence="5 6" key="1">
    <citation type="submission" date="2020-08" db="EMBL/GenBank/DDBJ databases">
        <title>Sequencing the genomes of 1000 actinobacteria strains.</title>
        <authorList>
            <person name="Klenk H.-P."/>
        </authorList>
    </citation>
    <scope>NUCLEOTIDE SEQUENCE [LARGE SCALE GENOMIC DNA]</scope>
    <source>
        <strain evidence="5 6">DSM 44230</strain>
    </source>
</reference>
<dbReference type="PANTHER" id="PTHR30328">
    <property type="entry name" value="TRANSCRIPTIONAL REPRESSOR"/>
    <property type="match status" value="1"/>
</dbReference>
<name>A0A7W7FTE3_9PSEU</name>
<dbReference type="PROSITE" id="PS50977">
    <property type="entry name" value="HTH_TETR_2"/>
    <property type="match status" value="1"/>
</dbReference>
<gene>
    <name evidence="5" type="ORF">HNR67_002446</name>
</gene>
<evidence type="ECO:0000313" key="5">
    <source>
        <dbReference type="EMBL" id="MBB4676328.1"/>
    </source>
</evidence>
<dbReference type="InterPro" id="IPR036271">
    <property type="entry name" value="Tet_transcr_reg_TetR-rel_C_sf"/>
</dbReference>
<dbReference type="Pfam" id="PF17926">
    <property type="entry name" value="TetR_C_21"/>
    <property type="match status" value="1"/>
</dbReference>
<feature type="domain" description="HTH tetR-type" evidence="4">
    <location>
        <begin position="25"/>
        <end position="85"/>
    </location>
</feature>
<dbReference type="InterPro" id="IPR050109">
    <property type="entry name" value="HTH-type_TetR-like_transc_reg"/>
</dbReference>
<dbReference type="SUPFAM" id="SSF48498">
    <property type="entry name" value="Tetracyclin repressor-like, C-terminal domain"/>
    <property type="match status" value="1"/>
</dbReference>
<evidence type="ECO:0000259" key="4">
    <source>
        <dbReference type="PROSITE" id="PS50977"/>
    </source>
</evidence>
<dbReference type="GO" id="GO:0003677">
    <property type="term" value="F:DNA binding"/>
    <property type="evidence" value="ECO:0007669"/>
    <property type="project" value="UniProtKB-UniRule"/>
</dbReference>
<evidence type="ECO:0000256" key="2">
    <source>
        <dbReference type="PROSITE-ProRule" id="PRU00335"/>
    </source>
</evidence>
<proteinExistence type="predicted"/>
<dbReference type="SUPFAM" id="SSF46689">
    <property type="entry name" value="Homeodomain-like"/>
    <property type="match status" value="1"/>
</dbReference>
<protein>
    <submittedName>
        <fullName evidence="5">AcrR family transcriptional regulator</fullName>
    </submittedName>
</protein>